<gene>
    <name evidence="1" type="ORF">R50_0663</name>
</gene>
<protein>
    <submittedName>
        <fullName evidence="1">Uncharacterized protein</fullName>
    </submittedName>
</protein>
<evidence type="ECO:0000313" key="2">
    <source>
        <dbReference type="Proteomes" id="UP000503399"/>
    </source>
</evidence>
<keyword evidence="2" id="KW-1185">Reference proteome</keyword>
<dbReference type="AlphaFoldDB" id="A0A6F8ZEZ8"/>
<dbReference type="EMBL" id="LR778114">
    <property type="protein sequence ID" value="CAB1128169.1"/>
    <property type="molecule type" value="Genomic_DNA"/>
</dbReference>
<name>A0A6F8ZEZ8_9FIRM</name>
<reference evidence="1 2" key="1">
    <citation type="submission" date="2020-02" db="EMBL/GenBank/DDBJ databases">
        <authorList>
            <person name="Hogendoorn C."/>
        </authorList>
    </citation>
    <scope>NUCLEOTIDE SEQUENCE [LARGE SCALE GENOMIC DNA]</scope>
    <source>
        <strain evidence="1">R501</strain>
    </source>
</reference>
<dbReference type="Proteomes" id="UP000503399">
    <property type="component" value="Chromosome"/>
</dbReference>
<proteinExistence type="predicted"/>
<accession>A0A6F8ZEZ8</accession>
<evidence type="ECO:0000313" key="1">
    <source>
        <dbReference type="EMBL" id="CAB1128169.1"/>
    </source>
</evidence>
<dbReference type="KEGG" id="hfv:R50_0663"/>
<sequence>MAPVAAARARHTLLADGREGGEGTACRAYV</sequence>
<organism evidence="1 2">
    <name type="scientific">Candidatus Hydrogenisulfobacillus filiaventi</name>
    <dbReference type="NCBI Taxonomy" id="2707344"/>
    <lineage>
        <taxon>Bacteria</taxon>
        <taxon>Bacillati</taxon>
        <taxon>Bacillota</taxon>
        <taxon>Clostridia</taxon>
        <taxon>Eubacteriales</taxon>
        <taxon>Clostridiales Family XVII. Incertae Sedis</taxon>
        <taxon>Candidatus Hydrogenisulfobacillus</taxon>
    </lineage>
</organism>